<comment type="caution">
    <text evidence="2">The sequence shown here is derived from an EMBL/GenBank/DDBJ whole genome shotgun (WGS) entry which is preliminary data.</text>
</comment>
<dbReference type="Proteomes" id="UP001226720">
    <property type="component" value="Unassembled WGS sequence"/>
</dbReference>
<accession>A0ABU0K682</accession>
<evidence type="ECO:0000256" key="1">
    <source>
        <dbReference type="SAM" id="Phobius"/>
    </source>
</evidence>
<name>A0ABU0K682_9BACL</name>
<dbReference type="RefSeq" id="WP_330218555.1">
    <property type="nucleotide sequence ID" value="NZ_CP119526.1"/>
</dbReference>
<dbReference type="NCBIfam" id="NF045534">
    <property type="entry name" value="small_EYxxD"/>
    <property type="match status" value="1"/>
</dbReference>
<gene>
    <name evidence="2" type="ORF">QO000_003861</name>
</gene>
<keyword evidence="1" id="KW-0812">Transmembrane</keyword>
<protein>
    <submittedName>
        <fullName evidence="2">Cbb3-type cytochrome oxidase subunit 3</fullName>
    </submittedName>
</protein>
<reference evidence="2" key="1">
    <citation type="submission" date="2023-07" db="EMBL/GenBank/DDBJ databases">
        <title>Genomic Encyclopedia of Type Strains, Phase IV (KMG-IV): sequencing the most valuable type-strain genomes for metagenomic binning, comparative biology and taxonomic classification.</title>
        <authorList>
            <person name="Goeker M."/>
        </authorList>
    </citation>
    <scope>NUCLEOTIDE SEQUENCE [LARGE SCALE GENOMIC DNA]</scope>
    <source>
        <strain evidence="2">JSM 076093</strain>
    </source>
</reference>
<dbReference type="GeneID" id="301329215"/>
<keyword evidence="3" id="KW-1185">Reference proteome</keyword>
<keyword evidence="1" id="KW-0472">Membrane</keyword>
<feature type="transmembrane region" description="Helical" evidence="1">
    <location>
        <begin position="6"/>
        <end position="27"/>
    </location>
</feature>
<dbReference type="EMBL" id="JAUSWM010000011">
    <property type="protein sequence ID" value="MDQ0484858.1"/>
    <property type="molecule type" value="Genomic_DNA"/>
</dbReference>
<proteinExistence type="predicted"/>
<keyword evidence="1" id="KW-1133">Transmembrane helix</keyword>
<sequence>MLEYITDTWLIYTMVIGSIVAIAFAYIKKKRAR</sequence>
<organism evidence="2 3">
    <name type="scientific">Guptibacillus hwajinpoensis</name>
    <dbReference type="NCBI Taxonomy" id="208199"/>
    <lineage>
        <taxon>Bacteria</taxon>
        <taxon>Bacillati</taxon>
        <taxon>Bacillota</taxon>
        <taxon>Bacilli</taxon>
        <taxon>Bacillales</taxon>
        <taxon>Guptibacillaceae</taxon>
        <taxon>Guptibacillus</taxon>
    </lineage>
</organism>
<evidence type="ECO:0000313" key="3">
    <source>
        <dbReference type="Proteomes" id="UP001226720"/>
    </source>
</evidence>
<evidence type="ECO:0000313" key="2">
    <source>
        <dbReference type="EMBL" id="MDQ0484858.1"/>
    </source>
</evidence>